<dbReference type="GO" id="GO:0006897">
    <property type="term" value="P:endocytosis"/>
    <property type="evidence" value="ECO:0007669"/>
    <property type="project" value="InterPro"/>
</dbReference>
<feature type="domain" description="NECAP PHear" evidence="2">
    <location>
        <begin position="16"/>
        <end position="204"/>
    </location>
</feature>
<dbReference type="FunFam" id="2.30.29.30:FF:000465">
    <property type="entry name" value="Adaptin ear-binding coat-associated protein 2"/>
    <property type="match status" value="1"/>
</dbReference>
<dbReference type="InterPro" id="IPR012466">
    <property type="entry name" value="NECAP_PHear"/>
</dbReference>
<reference evidence="3" key="1">
    <citation type="journal article" date="2020" name="Stud. Mycol.">
        <title>101 Dothideomycetes genomes: a test case for predicting lifestyles and emergence of pathogens.</title>
        <authorList>
            <person name="Haridas S."/>
            <person name="Albert R."/>
            <person name="Binder M."/>
            <person name="Bloem J."/>
            <person name="Labutti K."/>
            <person name="Salamov A."/>
            <person name="Andreopoulos B."/>
            <person name="Baker S."/>
            <person name="Barry K."/>
            <person name="Bills G."/>
            <person name="Bluhm B."/>
            <person name="Cannon C."/>
            <person name="Castanera R."/>
            <person name="Culley D."/>
            <person name="Daum C."/>
            <person name="Ezra D."/>
            <person name="Gonzalez J."/>
            <person name="Henrissat B."/>
            <person name="Kuo A."/>
            <person name="Liang C."/>
            <person name="Lipzen A."/>
            <person name="Lutzoni F."/>
            <person name="Magnuson J."/>
            <person name="Mondo S."/>
            <person name="Nolan M."/>
            <person name="Ohm R."/>
            <person name="Pangilinan J."/>
            <person name="Park H.-J."/>
            <person name="Ramirez L."/>
            <person name="Alfaro M."/>
            <person name="Sun H."/>
            <person name="Tritt A."/>
            <person name="Yoshinaga Y."/>
            <person name="Zwiers L.-H."/>
            <person name="Turgeon B."/>
            <person name="Goodwin S."/>
            <person name="Spatafora J."/>
            <person name="Crous P."/>
            <person name="Grigoriev I."/>
        </authorList>
    </citation>
    <scope>NUCLEOTIDE SEQUENCE</scope>
    <source>
        <strain evidence="3">CBS 269.34</strain>
    </source>
</reference>
<dbReference type="PANTHER" id="PTHR12847:SF9">
    <property type="entry name" value="NECAP-LIKE PROTEIN CG9132"/>
    <property type="match status" value="1"/>
</dbReference>
<evidence type="ECO:0000259" key="2">
    <source>
        <dbReference type="Pfam" id="PF07933"/>
    </source>
</evidence>
<evidence type="ECO:0000313" key="4">
    <source>
        <dbReference type="Proteomes" id="UP000799750"/>
    </source>
</evidence>
<accession>A0A6A6QQP1</accession>
<organism evidence="3 4">
    <name type="scientific">Lophium mytilinum</name>
    <dbReference type="NCBI Taxonomy" id="390894"/>
    <lineage>
        <taxon>Eukaryota</taxon>
        <taxon>Fungi</taxon>
        <taxon>Dikarya</taxon>
        <taxon>Ascomycota</taxon>
        <taxon>Pezizomycotina</taxon>
        <taxon>Dothideomycetes</taxon>
        <taxon>Pleosporomycetidae</taxon>
        <taxon>Mytilinidiales</taxon>
        <taxon>Mytilinidiaceae</taxon>
        <taxon>Lophium</taxon>
    </lineage>
</organism>
<dbReference type="Pfam" id="PF07933">
    <property type="entry name" value="DUF1681"/>
    <property type="match status" value="1"/>
</dbReference>
<feature type="region of interest" description="Disordered" evidence="1">
    <location>
        <begin position="162"/>
        <end position="275"/>
    </location>
</feature>
<dbReference type="OrthoDB" id="10265489at2759"/>
<dbReference type="GO" id="GO:0030125">
    <property type="term" value="C:clathrin vesicle coat"/>
    <property type="evidence" value="ECO:0007669"/>
    <property type="project" value="TreeGrafter"/>
</dbReference>
<dbReference type="PANTHER" id="PTHR12847">
    <property type="entry name" value="ATP-BINDING CASSETTE ABC TRANSPORTER-RELATED"/>
    <property type="match status" value="1"/>
</dbReference>
<gene>
    <name evidence="3" type="ORF">BU16DRAFT_464183</name>
</gene>
<dbReference type="CDD" id="cd13228">
    <property type="entry name" value="PHear_NECAP"/>
    <property type="match status" value="1"/>
</dbReference>
<feature type="compositionally biased region" description="Gly residues" evidence="1">
    <location>
        <begin position="216"/>
        <end position="232"/>
    </location>
</feature>
<evidence type="ECO:0000313" key="3">
    <source>
        <dbReference type="EMBL" id="KAF2494330.1"/>
    </source>
</evidence>
<sequence>MNIDPTTNAPLPADAIQRILFIAPKVHVYNIPPLTSTSGYKAAAWTENNNARQIFTARLRILETAVPLPASATPSSPTAEPQEKVTTTLLLEDPATGALFAACPYTSPATVSQAVDSSRFFALVVVGDGGRKATLGIGFEERSEAFDFSISLQDARRVLGMENPGAAATPGGKGGKKGKREEEEGGEKRDFSLKEGETITVNIGGRGRRAPPPGSGSAGGLGGGGGGAGAGAGMPFLPPPPSAREVKEERRRSRQAAEMTPKDLGFDDGEFGEFQ</sequence>
<dbReference type="InterPro" id="IPR011993">
    <property type="entry name" value="PH-like_dom_sf"/>
</dbReference>
<dbReference type="SUPFAM" id="SSF50729">
    <property type="entry name" value="PH domain-like"/>
    <property type="match status" value="1"/>
</dbReference>
<name>A0A6A6QQP1_9PEZI</name>
<dbReference type="Gene3D" id="2.30.29.30">
    <property type="entry name" value="Pleckstrin-homology domain (PH domain)/Phosphotyrosine-binding domain (PTB)"/>
    <property type="match status" value="1"/>
</dbReference>
<dbReference type="AlphaFoldDB" id="A0A6A6QQP1"/>
<evidence type="ECO:0000256" key="1">
    <source>
        <dbReference type="SAM" id="MobiDB-lite"/>
    </source>
</evidence>
<feature type="compositionally biased region" description="Acidic residues" evidence="1">
    <location>
        <begin position="266"/>
        <end position="275"/>
    </location>
</feature>
<feature type="compositionally biased region" description="Basic and acidic residues" evidence="1">
    <location>
        <begin position="179"/>
        <end position="197"/>
    </location>
</feature>
<protein>
    <submittedName>
        <fullName evidence="3">Adaptin ear-binding coat-associated protein 1 NECAP-1</fullName>
    </submittedName>
</protein>
<keyword evidence="4" id="KW-1185">Reference proteome</keyword>
<proteinExistence type="predicted"/>
<dbReference type="Proteomes" id="UP000799750">
    <property type="component" value="Unassembled WGS sequence"/>
</dbReference>
<dbReference type="EMBL" id="MU004191">
    <property type="protein sequence ID" value="KAF2494330.1"/>
    <property type="molecule type" value="Genomic_DNA"/>
</dbReference>